<organism evidence="1 2">
    <name type="scientific">Alkalimarinus alittae</name>
    <dbReference type="NCBI Taxonomy" id="2961619"/>
    <lineage>
        <taxon>Bacteria</taxon>
        <taxon>Pseudomonadati</taxon>
        <taxon>Pseudomonadota</taxon>
        <taxon>Gammaproteobacteria</taxon>
        <taxon>Alteromonadales</taxon>
        <taxon>Alteromonadaceae</taxon>
        <taxon>Alkalimarinus</taxon>
    </lineage>
</organism>
<protein>
    <submittedName>
        <fullName evidence="1">Uncharacterized protein</fullName>
    </submittedName>
</protein>
<reference evidence="1" key="1">
    <citation type="submission" date="2022-06" db="EMBL/GenBank/DDBJ databases">
        <title>Alkalimarinus sp. nov., isolated from gut of a Alitta virens.</title>
        <authorList>
            <person name="Yang A.I."/>
            <person name="Shin N.-R."/>
        </authorList>
    </citation>
    <scope>NUCLEOTIDE SEQUENCE</scope>
    <source>
        <strain evidence="1">A2M4</strain>
    </source>
</reference>
<sequence length="221" mass="25383">MKKTLTKVANCTFPMRQALTYKTMIKIIENELDNAFLKRKKKAVLKKFEPRKSKTIEAANLLCTFLVATDRPAEALEILKSYSENIPFIEHRWERRIATCQAILLQAYIEKKNGNIDEANRLNEIVVNNDYYPYIESGPKEAYFKKLLEGLRSTPGLLVSCEVGHSDTCVIYAETLLSMLYFEQLHKSICTFSKAEETLLQAAMSETIEMLNKYIIHGIKS</sequence>
<evidence type="ECO:0000313" key="1">
    <source>
        <dbReference type="EMBL" id="UZE97317.1"/>
    </source>
</evidence>
<dbReference type="RefSeq" id="WP_265048792.1">
    <property type="nucleotide sequence ID" value="NZ_CP100390.1"/>
</dbReference>
<gene>
    <name evidence="1" type="ORF">NKI27_06080</name>
</gene>
<accession>A0ABY6N5B3</accession>
<name>A0ABY6N5B3_9ALTE</name>
<evidence type="ECO:0000313" key="2">
    <source>
        <dbReference type="Proteomes" id="UP001163739"/>
    </source>
</evidence>
<dbReference type="EMBL" id="CP100390">
    <property type="protein sequence ID" value="UZE97317.1"/>
    <property type="molecule type" value="Genomic_DNA"/>
</dbReference>
<proteinExistence type="predicted"/>
<dbReference type="Proteomes" id="UP001163739">
    <property type="component" value="Chromosome"/>
</dbReference>
<keyword evidence="2" id="KW-1185">Reference proteome</keyword>